<evidence type="ECO:0000313" key="2">
    <source>
        <dbReference type="Proteomes" id="UP000186922"/>
    </source>
</evidence>
<proteinExistence type="predicted"/>
<accession>A0A1D1W0Y9</accession>
<reference evidence="1 2" key="1">
    <citation type="journal article" date="2016" name="Nat. Commun.">
        <title>Extremotolerant tardigrade genome and improved radiotolerance of human cultured cells by tardigrade-unique protein.</title>
        <authorList>
            <person name="Hashimoto T."/>
            <person name="Horikawa D.D."/>
            <person name="Saito Y."/>
            <person name="Kuwahara H."/>
            <person name="Kozuka-Hata H."/>
            <person name="Shin-I T."/>
            <person name="Minakuchi Y."/>
            <person name="Ohishi K."/>
            <person name="Motoyama A."/>
            <person name="Aizu T."/>
            <person name="Enomoto A."/>
            <person name="Kondo K."/>
            <person name="Tanaka S."/>
            <person name="Hara Y."/>
            <person name="Koshikawa S."/>
            <person name="Sagara H."/>
            <person name="Miura T."/>
            <person name="Yokobori S."/>
            <person name="Miyagawa K."/>
            <person name="Suzuki Y."/>
            <person name="Kubo T."/>
            <person name="Oyama M."/>
            <person name="Kohara Y."/>
            <person name="Fujiyama A."/>
            <person name="Arakawa K."/>
            <person name="Katayama T."/>
            <person name="Toyoda A."/>
            <person name="Kunieda T."/>
        </authorList>
    </citation>
    <scope>NUCLEOTIDE SEQUENCE [LARGE SCALE GENOMIC DNA]</scope>
    <source>
        <strain evidence="1 2">YOKOZUNA-1</strain>
    </source>
</reference>
<protein>
    <submittedName>
        <fullName evidence="1">Uncharacterized protein</fullName>
    </submittedName>
</protein>
<evidence type="ECO:0000313" key="1">
    <source>
        <dbReference type="EMBL" id="GAV07240.1"/>
    </source>
</evidence>
<gene>
    <name evidence="1" type="primary">RvY_17103-1</name>
    <name evidence="1" type="synonym">RvY_17103.1</name>
    <name evidence="1" type="ORF">RvY_17103</name>
</gene>
<dbReference type="EMBL" id="BDGG01000014">
    <property type="protein sequence ID" value="GAV07240.1"/>
    <property type="molecule type" value="Genomic_DNA"/>
</dbReference>
<sequence>MALGDLAPVSGLFHVLAFNDQPADPNRIFGGDKDQKAHKWTAMALKRSLLDCVGEYRAN</sequence>
<dbReference type="Proteomes" id="UP000186922">
    <property type="component" value="Unassembled WGS sequence"/>
</dbReference>
<keyword evidence="2" id="KW-1185">Reference proteome</keyword>
<organism evidence="1 2">
    <name type="scientific">Ramazzottius varieornatus</name>
    <name type="common">Water bear</name>
    <name type="synonym">Tardigrade</name>
    <dbReference type="NCBI Taxonomy" id="947166"/>
    <lineage>
        <taxon>Eukaryota</taxon>
        <taxon>Metazoa</taxon>
        <taxon>Ecdysozoa</taxon>
        <taxon>Tardigrada</taxon>
        <taxon>Eutardigrada</taxon>
        <taxon>Parachela</taxon>
        <taxon>Hypsibioidea</taxon>
        <taxon>Ramazzottiidae</taxon>
        <taxon>Ramazzottius</taxon>
    </lineage>
</organism>
<comment type="caution">
    <text evidence="1">The sequence shown here is derived from an EMBL/GenBank/DDBJ whole genome shotgun (WGS) entry which is preliminary data.</text>
</comment>
<name>A0A1D1W0Y9_RAMVA</name>
<dbReference type="AlphaFoldDB" id="A0A1D1W0Y9"/>